<evidence type="ECO:0000313" key="4">
    <source>
        <dbReference type="Proteomes" id="UP000199280"/>
    </source>
</evidence>
<dbReference type="Proteomes" id="UP000076878">
    <property type="component" value="Unassembled WGS sequence"/>
</dbReference>
<gene>
    <name evidence="2" type="ORF">SAMN05216375_10953</name>
    <name evidence="1" type="ORF">TR210_1504</name>
</gene>
<proteinExistence type="predicted"/>
<keyword evidence="4" id="KW-1185">Reference proteome</keyword>
<dbReference type="STRING" id="640938.TR210_1504"/>
<evidence type="ECO:0000313" key="1">
    <source>
        <dbReference type="EMBL" id="CZQ97785.1"/>
    </source>
</evidence>
<name>A0A143YSS9_9LACT</name>
<reference evidence="1 3" key="1">
    <citation type="submission" date="2016-02" db="EMBL/GenBank/DDBJ databases">
        <authorList>
            <person name="Wen L."/>
            <person name="He K."/>
            <person name="Yang H."/>
        </authorList>
    </citation>
    <scope>NUCLEOTIDE SEQUENCE [LARGE SCALE GENOMIC DNA]</scope>
    <source>
        <strain evidence="1">Trichococcus_R210</strain>
    </source>
</reference>
<dbReference type="AlphaFoldDB" id="A0A143YSS9"/>
<dbReference type="EMBL" id="FJNB01000010">
    <property type="protein sequence ID" value="CZQ97785.1"/>
    <property type="molecule type" value="Genomic_DNA"/>
</dbReference>
<dbReference type="RefSeq" id="WP_068622912.1">
    <property type="nucleotide sequence ID" value="NZ_FJNB01000010.1"/>
</dbReference>
<evidence type="ECO:0000313" key="2">
    <source>
        <dbReference type="EMBL" id="SEJ20091.1"/>
    </source>
</evidence>
<protein>
    <submittedName>
        <fullName evidence="1">Uncharacterized protein</fullName>
    </submittedName>
</protein>
<organism evidence="1 3">
    <name type="scientific">Trichococcus ilyis</name>
    <dbReference type="NCBI Taxonomy" id="640938"/>
    <lineage>
        <taxon>Bacteria</taxon>
        <taxon>Bacillati</taxon>
        <taxon>Bacillota</taxon>
        <taxon>Bacilli</taxon>
        <taxon>Lactobacillales</taxon>
        <taxon>Carnobacteriaceae</taxon>
        <taxon>Trichococcus</taxon>
    </lineage>
</organism>
<dbReference type="EMBL" id="FNYT01000009">
    <property type="protein sequence ID" value="SEJ20091.1"/>
    <property type="molecule type" value="Genomic_DNA"/>
</dbReference>
<dbReference type="Proteomes" id="UP000199280">
    <property type="component" value="Unassembled WGS sequence"/>
</dbReference>
<evidence type="ECO:0000313" key="3">
    <source>
        <dbReference type="Proteomes" id="UP000076878"/>
    </source>
</evidence>
<accession>A0A143YSS9</accession>
<sequence>MKSTKLHDSSGYMLFESLIALALVSLSFCVLLPHAVQFFAVLEAAETEVAYWRVAQDQMRAVAKGGNPFGSHVSGGITFTTSWDAETAQLEISGNAGAERVVVHGNADQTEDR</sequence>
<reference evidence="2 4" key="2">
    <citation type="submission" date="2016-10" db="EMBL/GenBank/DDBJ databases">
        <authorList>
            <person name="Varghese N."/>
            <person name="Submissions S."/>
        </authorList>
    </citation>
    <scope>NUCLEOTIDE SEQUENCE [LARGE SCALE GENOMIC DNA]</scope>
    <source>
        <strain evidence="2 4">DSM 22150</strain>
    </source>
</reference>
<dbReference type="OrthoDB" id="2165846at2"/>